<name>A0ABW4X2Z9_9BACT</name>
<feature type="chain" id="PRO_5046047573" evidence="1">
    <location>
        <begin position="21"/>
        <end position="46"/>
    </location>
</feature>
<sequence>MKTKVTLFVLLLCLCQLAKAQTTDTASYKHHFGIIASPTLDKIFKE</sequence>
<dbReference type="Proteomes" id="UP001597369">
    <property type="component" value="Unassembled WGS sequence"/>
</dbReference>
<feature type="signal peptide" evidence="1">
    <location>
        <begin position="1"/>
        <end position="20"/>
    </location>
</feature>
<evidence type="ECO:0000256" key="1">
    <source>
        <dbReference type="SAM" id="SignalP"/>
    </source>
</evidence>
<evidence type="ECO:0000313" key="3">
    <source>
        <dbReference type="Proteomes" id="UP001597369"/>
    </source>
</evidence>
<dbReference type="EMBL" id="JBHUHV010000059">
    <property type="protein sequence ID" value="MFD2069363.1"/>
    <property type="molecule type" value="Genomic_DNA"/>
</dbReference>
<gene>
    <name evidence="2" type="ORF">ACFSKU_20940</name>
</gene>
<keyword evidence="1" id="KW-0732">Signal</keyword>
<organism evidence="2 3">
    <name type="scientific">Pontibacter silvestris</name>
    <dbReference type="NCBI Taxonomy" id="2305183"/>
    <lineage>
        <taxon>Bacteria</taxon>
        <taxon>Pseudomonadati</taxon>
        <taxon>Bacteroidota</taxon>
        <taxon>Cytophagia</taxon>
        <taxon>Cytophagales</taxon>
        <taxon>Hymenobacteraceae</taxon>
        <taxon>Pontibacter</taxon>
    </lineage>
</organism>
<comment type="caution">
    <text evidence="2">The sequence shown here is derived from an EMBL/GenBank/DDBJ whole genome shotgun (WGS) entry which is preliminary data.</text>
</comment>
<proteinExistence type="predicted"/>
<reference evidence="3" key="1">
    <citation type="journal article" date="2019" name="Int. J. Syst. Evol. Microbiol.">
        <title>The Global Catalogue of Microorganisms (GCM) 10K type strain sequencing project: providing services to taxonomists for standard genome sequencing and annotation.</title>
        <authorList>
            <consortium name="The Broad Institute Genomics Platform"/>
            <consortium name="The Broad Institute Genome Sequencing Center for Infectious Disease"/>
            <person name="Wu L."/>
            <person name="Ma J."/>
        </authorList>
    </citation>
    <scope>NUCLEOTIDE SEQUENCE [LARGE SCALE GENOMIC DNA]</scope>
    <source>
        <strain evidence="3">JCM 16545</strain>
    </source>
</reference>
<keyword evidence="3" id="KW-1185">Reference proteome</keyword>
<accession>A0ABW4X2Z9</accession>
<protein>
    <submittedName>
        <fullName evidence="2">Uncharacterized protein</fullName>
    </submittedName>
</protein>
<evidence type="ECO:0000313" key="2">
    <source>
        <dbReference type="EMBL" id="MFD2069363.1"/>
    </source>
</evidence>
<dbReference type="RefSeq" id="WP_229961326.1">
    <property type="nucleotide sequence ID" value="NZ_JAJJWI010000011.1"/>
</dbReference>